<accession>A0ABD0LSJ7</accession>
<organism evidence="2 3">
    <name type="scientific">Batillaria attramentaria</name>
    <dbReference type="NCBI Taxonomy" id="370345"/>
    <lineage>
        <taxon>Eukaryota</taxon>
        <taxon>Metazoa</taxon>
        <taxon>Spiralia</taxon>
        <taxon>Lophotrochozoa</taxon>
        <taxon>Mollusca</taxon>
        <taxon>Gastropoda</taxon>
        <taxon>Caenogastropoda</taxon>
        <taxon>Sorbeoconcha</taxon>
        <taxon>Cerithioidea</taxon>
        <taxon>Batillariidae</taxon>
        <taxon>Batillaria</taxon>
    </lineage>
</organism>
<proteinExistence type="predicted"/>
<feature type="non-terminal residue" evidence="2">
    <location>
        <position position="91"/>
    </location>
</feature>
<reference evidence="2 3" key="1">
    <citation type="journal article" date="2023" name="Sci. Data">
        <title>Genome assembly of the Korean intertidal mud-creeper Batillaria attramentaria.</title>
        <authorList>
            <person name="Patra A.K."/>
            <person name="Ho P.T."/>
            <person name="Jun S."/>
            <person name="Lee S.J."/>
            <person name="Kim Y."/>
            <person name="Won Y.J."/>
        </authorList>
    </citation>
    <scope>NUCLEOTIDE SEQUENCE [LARGE SCALE GENOMIC DNA]</scope>
    <source>
        <strain evidence="2">Wonlab-2016</strain>
    </source>
</reference>
<sequence>SGIKDNPHGHADAQDTAGPLFLAWAKGQAMGEDQRPRLKTRTVKAKNSTLGSGQYKGARDLPIVIEKNRDVTTLVTMGKVVGHVANVTCVT</sequence>
<dbReference type="AlphaFoldDB" id="A0ABD0LSJ7"/>
<feature type="region of interest" description="Disordered" evidence="1">
    <location>
        <begin position="29"/>
        <end position="51"/>
    </location>
</feature>
<evidence type="ECO:0000313" key="3">
    <source>
        <dbReference type="Proteomes" id="UP001519460"/>
    </source>
</evidence>
<dbReference type="EMBL" id="JACVVK020000025">
    <property type="protein sequence ID" value="KAK7502529.1"/>
    <property type="molecule type" value="Genomic_DNA"/>
</dbReference>
<protein>
    <submittedName>
        <fullName evidence="2">Uncharacterized protein</fullName>
    </submittedName>
</protein>
<evidence type="ECO:0000313" key="2">
    <source>
        <dbReference type="EMBL" id="KAK7502529.1"/>
    </source>
</evidence>
<gene>
    <name evidence="2" type="ORF">BaRGS_00006104</name>
</gene>
<keyword evidence="3" id="KW-1185">Reference proteome</keyword>
<comment type="caution">
    <text evidence="2">The sequence shown here is derived from an EMBL/GenBank/DDBJ whole genome shotgun (WGS) entry which is preliminary data.</text>
</comment>
<evidence type="ECO:0000256" key="1">
    <source>
        <dbReference type="SAM" id="MobiDB-lite"/>
    </source>
</evidence>
<dbReference type="Proteomes" id="UP001519460">
    <property type="component" value="Unassembled WGS sequence"/>
</dbReference>
<feature type="non-terminal residue" evidence="2">
    <location>
        <position position="1"/>
    </location>
</feature>
<name>A0ABD0LSJ7_9CAEN</name>